<evidence type="ECO:0000313" key="2">
    <source>
        <dbReference type="EMBL" id="PXY91712.1"/>
    </source>
</evidence>
<sequence length="142" mass="16419">MKKIIALALPLAACILFTSPSFADKSDVLRELAEIAKKNYEKKFGDFPIEVDDKMSLRNIISSDESIIHDYRYKGSIDEFLQKDVDIYADIFFDKKLCKNEKFVSSFENYLVDLDLLYTFNDKTSVSTFNINGLCEYLYSDD</sequence>
<reference evidence="2 3" key="1">
    <citation type="submission" date="2018-05" db="EMBL/GenBank/DDBJ databases">
        <title>Reference genomes for bee gut microbiota database.</title>
        <authorList>
            <person name="Ellegaard K.M."/>
        </authorList>
    </citation>
    <scope>NUCLEOTIDE SEQUENCE [LARGE SCALE GENOMIC DNA]</scope>
    <source>
        <strain evidence="2 3">ESL0172</strain>
    </source>
</reference>
<keyword evidence="1" id="KW-0732">Signal</keyword>
<evidence type="ECO:0000256" key="1">
    <source>
        <dbReference type="SAM" id="SignalP"/>
    </source>
</evidence>
<feature type="chain" id="PRO_5016074728" evidence="1">
    <location>
        <begin position="24"/>
        <end position="142"/>
    </location>
</feature>
<dbReference type="Proteomes" id="UP000247673">
    <property type="component" value="Unassembled WGS sequence"/>
</dbReference>
<gene>
    <name evidence="2" type="ORF">DKK78_05170</name>
</gene>
<proteinExistence type="predicted"/>
<name>A0A2V4E0X2_9GAMM</name>
<accession>A0A2V4E0X2</accession>
<keyword evidence="3" id="KW-1185">Reference proteome</keyword>
<dbReference type="AlphaFoldDB" id="A0A2V4E0X2"/>
<organism evidence="2 3">
    <name type="scientific">Gilliamella apis</name>
    <dbReference type="NCBI Taxonomy" id="1970738"/>
    <lineage>
        <taxon>Bacteria</taxon>
        <taxon>Pseudomonadati</taxon>
        <taxon>Pseudomonadota</taxon>
        <taxon>Gammaproteobacteria</taxon>
        <taxon>Orbales</taxon>
        <taxon>Orbaceae</taxon>
        <taxon>Gilliamella</taxon>
    </lineage>
</organism>
<dbReference type="RefSeq" id="WP_110447649.1">
    <property type="nucleotide sequence ID" value="NZ_CP132381.1"/>
</dbReference>
<feature type="signal peptide" evidence="1">
    <location>
        <begin position="1"/>
        <end position="23"/>
    </location>
</feature>
<protein>
    <submittedName>
        <fullName evidence="2">Uncharacterized protein</fullName>
    </submittedName>
</protein>
<dbReference type="EMBL" id="QGLO01000004">
    <property type="protein sequence ID" value="PXY91712.1"/>
    <property type="molecule type" value="Genomic_DNA"/>
</dbReference>
<comment type="caution">
    <text evidence="2">The sequence shown here is derived from an EMBL/GenBank/DDBJ whole genome shotgun (WGS) entry which is preliminary data.</text>
</comment>
<dbReference type="OrthoDB" id="7065569at2"/>
<evidence type="ECO:0000313" key="3">
    <source>
        <dbReference type="Proteomes" id="UP000247673"/>
    </source>
</evidence>